<evidence type="ECO:0000313" key="8">
    <source>
        <dbReference type="EMBL" id="ORX50698.1"/>
    </source>
</evidence>
<comment type="caution">
    <text evidence="8">The sequence shown here is derived from an EMBL/GenBank/DDBJ whole genome shotgun (WGS) entry which is preliminary data.</text>
</comment>
<accession>A0A1Y1VAV7</accession>
<reference evidence="8 9" key="2">
    <citation type="submission" date="2016-08" db="EMBL/GenBank/DDBJ databases">
        <title>Pervasive Adenine N6-methylation of Active Genes in Fungi.</title>
        <authorList>
            <consortium name="DOE Joint Genome Institute"/>
            <person name="Mondo S.J."/>
            <person name="Dannebaum R.O."/>
            <person name="Kuo R.C."/>
            <person name="Labutti K."/>
            <person name="Haridas S."/>
            <person name="Kuo A."/>
            <person name="Salamov A."/>
            <person name="Ahrendt S.R."/>
            <person name="Lipzen A."/>
            <person name="Sullivan W."/>
            <person name="Andreopoulos W.B."/>
            <person name="Clum A."/>
            <person name="Lindquist E."/>
            <person name="Daum C."/>
            <person name="Ramamoorthy G.K."/>
            <person name="Gryganskyi A."/>
            <person name="Culley D."/>
            <person name="Magnuson J.K."/>
            <person name="James T.Y."/>
            <person name="O'Malley M.A."/>
            <person name="Stajich J.E."/>
            <person name="Spatafora J.W."/>
            <person name="Visel A."/>
            <person name="Grigoriev I.V."/>
        </authorList>
    </citation>
    <scope>NUCLEOTIDE SEQUENCE [LARGE SCALE GENOMIC DNA]</scope>
    <source>
        <strain evidence="9">finn</strain>
    </source>
</reference>
<dbReference type="InterPro" id="IPR011990">
    <property type="entry name" value="TPR-like_helical_dom_sf"/>
</dbReference>
<protein>
    <recommendedName>
        <fullName evidence="4">RNA polymerase II-associated protein 3</fullName>
    </recommendedName>
</protein>
<feature type="region of interest" description="Disordered" evidence="6">
    <location>
        <begin position="135"/>
        <end position="176"/>
    </location>
</feature>
<dbReference type="SMART" id="SM00028">
    <property type="entry name" value="TPR"/>
    <property type="match status" value="3"/>
</dbReference>
<dbReference type="PANTHER" id="PTHR46423">
    <property type="entry name" value="RNA POLYMERASE II-ASSOCIATED PROTEIN 3"/>
    <property type="match status" value="1"/>
</dbReference>
<feature type="compositionally biased region" description="Polar residues" evidence="6">
    <location>
        <begin position="302"/>
        <end position="311"/>
    </location>
</feature>
<feature type="repeat" description="TPR" evidence="5">
    <location>
        <begin position="87"/>
        <end position="120"/>
    </location>
</feature>
<evidence type="ECO:0000256" key="3">
    <source>
        <dbReference type="ARBA" id="ARBA00038275"/>
    </source>
</evidence>
<feature type="compositionally biased region" description="Basic and acidic residues" evidence="6">
    <location>
        <begin position="339"/>
        <end position="355"/>
    </location>
</feature>
<dbReference type="Pfam" id="PF13877">
    <property type="entry name" value="RPAP3_C"/>
    <property type="match status" value="1"/>
</dbReference>
<feature type="repeat" description="TPR" evidence="5">
    <location>
        <begin position="19"/>
        <end position="52"/>
    </location>
</feature>
<feature type="compositionally biased region" description="Basic and acidic residues" evidence="6">
    <location>
        <begin position="167"/>
        <end position="176"/>
    </location>
</feature>
<dbReference type="SUPFAM" id="SSF48452">
    <property type="entry name" value="TPR-like"/>
    <property type="match status" value="1"/>
</dbReference>
<dbReference type="InterPro" id="IPR019734">
    <property type="entry name" value="TPR_rpt"/>
</dbReference>
<dbReference type="PANTHER" id="PTHR46423:SF1">
    <property type="entry name" value="RNA POLYMERASE II-ASSOCIATED PROTEIN 3"/>
    <property type="match status" value="1"/>
</dbReference>
<evidence type="ECO:0000256" key="4">
    <source>
        <dbReference type="ARBA" id="ARBA00040133"/>
    </source>
</evidence>
<reference evidence="8 9" key="1">
    <citation type="submission" date="2016-08" db="EMBL/GenBank/DDBJ databases">
        <title>Genomes of anaerobic fungi encode conserved fungal cellulosomes for biomass hydrolysis.</title>
        <authorList>
            <consortium name="DOE Joint Genome Institute"/>
            <person name="Haitjema C.H."/>
            <person name="Gilmore S.P."/>
            <person name="Henske J.K."/>
            <person name="Solomon K.V."/>
            <person name="De Groot R."/>
            <person name="Kuo A."/>
            <person name="Mondo S.J."/>
            <person name="Salamov A.A."/>
            <person name="Labutti K."/>
            <person name="Zhao Z."/>
            <person name="Chiniquy J."/>
            <person name="Barry K."/>
            <person name="Brewer H.M."/>
            <person name="Purvine S.O."/>
            <person name="Wright A.T."/>
            <person name="Boxma B."/>
            <person name="Van Alen T."/>
            <person name="Hackstein J.H."/>
            <person name="Baker S.E."/>
            <person name="Grigoriev I.V."/>
            <person name="O'Malley M.A."/>
        </authorList>
    </citation>
    <scope>NUCLEOTIDE SEQUENCE [LARGE SCALE GENOMIC DNA]</scope>
    <source>
        <strain evidence="9">finn</strain>
    </source>
</reference>
<evidence type="ECO:0000256" key="6">
    <source>
        <dbReference type="SAM" id="MobiDB-lite"/>
    </source>
</evidence>
<feature type="compositionally biased region" description="Polar residues" evidence="6">
    <location>
        <begin position="231"/>
        <end position="242"/>
    </location>
</feature>
<feature type="domain" description="RNA-polymerase II-associated protein 3-like C-terminal" evidence="7">
    <location>
        <begin position="471"/>
        <end position="560"/>
    </location>
</feature>
<dbReference type="InterPro" id="IPR013105">
    <property type="entry name" value="TPR_2"/>
</dbReference>
<feature type="compositionally biased region" description="Low complexity" evidence="6">
    <location>
        <begin position="252"/>
        <end position="262"/>
    </location>
</feature>
<dbReference type="Pfam" id="PF07719">
    <property type="entry name" value="TPR_2"/>
    <property type="match status" value="1"/>
</dbReference>
<dbReference type="Gene3D" id="1.25.40.10">
    <property type="entry name" value="Tetratricopeptide repeat domain"/>
    <property type="match status" value="1"/>
</dbReference>
<gene>
    <name evidence="8" type="ORF">BCR36DRAFT_583283</name>
</gene>
<sequence>MVEEKEEENDVNQEAIELSLIEKEKGNIMFKKGNYKRAIQYYTKSKELDPSNAVFPLNRAMAYLKLKKYSEAENDCTDCIALAPKNVKALYRRGLARVGLKKYHEAKSDFEAAVVLEPSNKQAKDELNKVLAILKPKPKEEPKQENNTSNPTVVKKPNQLKKKKSTITKEQEEKLKNKPVRRRLQIIEVGRSSEEIQKEEDEKLYKKIEEDINEINELIKSSNMAEEKNETISITKNNSEESITPLDMVPVSTTKKSNNTNKKQPRKMKIVEKEDMDDEKEVKEQQSSDNDQKEIKEIIEKPSTSVNTQLKPESKKSNELLNGKSKVISSFIFNKENETLPEKEETKELKNEENQPKLTKKRSVVIEEVDEIINEYEALKPINEITIEEIKNEEEKPSSKIEIIEKEKEEGPKIQIIEEINDATDTSSKIQIIENKETEESKINEVIETPKEIIKEEPLPKKIRPKIKVATTMYDFERDWKSMKNDDQKTFEYLSSIIPENLPSLFKNSLESDYLTRMLVIIKKFYIEENMFDEIYDTLNSIQKVNRFDMTLMFMTRKDKQILQDIFDAMKSNQSNQAYSMTDLEILAKKYKMNL</sequence>
<feature type="region of interest" description="Disordered" evidence="6">
    <location>
        <begin position="339"/>
        <end position="361"/>
    </location>
</feature>
<dbReference type="OrthoDB" id="629492at2759"/>
<dbReference type="PROSITE" id="PS50005">
    <property type="entry name" value="TPR"/>
    <property type="match status" value="2"/>
</dbReference>
<name>A0A1Y1VAV7_9FUNG</name>
<dbReference type="AlphaFoldDB" id="A0A1Y1VAV7"/>
<evidence type="ECO:0000256" key="1">
    <source>
        <dbReference type="ARBA" id="ARBA00022737"/>
    </source>
</evidence>
<dbReference type="InterPro" id="IPR051966">
    <property type="entry name" value="RPAP3"/>
</dbReference>
<evidence type="ECO:0000256" key="5">
    <source>
        <dbReference type="PROSITE-ProRule" id="PRU00339"/>
    </source>
</evidence>
<dbReference type="EMBL" id="MCFH01000020">
    <property type="protein sequence ID" value="ORX50698.1"/>
    <property type="molecule type" value="Genomic_DNA"/>
</dbReference>
<evidence type="ECO:0000313" key="9">
    <source>
        <dbReference type="Proteomes" id="UP000193719"/>
    </source>
</evidence>
<proteinExistence type="inferred from homology"/>
<dbReference type="STRING" id="1754191.A0A1Y1VAV7"/>
<organism evidence="8 9">
    <name type="scientific">Piromyces finnis</name>
    <dbReference type="NCBI Taxonomy" id="1754191"/>
    <lineage>
        <taxon>Eukaryota</taxon>
        <taxon>Fungi</taxon>
        <taxon>Fungi incertae sedis</taxon>
        <taxon>Chytridiomycota</taxon>
        <taxon>Chytridiomycota incertae sedis</taxon>
        <taxon>Neocallimastigomycetes</taxon>
        <taxon>Neocallimastigales</taxon>
        <taxon>Neocallimastigaceae</taxon>
        <taxon>Piromyces</taxon>
    </lineage>
</organism>
<dbReference type="GO" id="GO:0101031">
    <property type="term" value="C:protein folding chaperone complex"/>
    <property type="evidence" value="ECO:0007669"/>
    <property type="project" value="TreeGrafter"/>
</dbReference>
<feature type="compositionally biased region" description="Basic and acidic residues" evidence="6">
    <location>
        <begin position="280"/>
        <end position="300"/>
    </location>
</feature>
<feature type="region of interest" description="Disordered" evidence="6">
    <location>
        <begin position="224"/>
        <end position="318"/>
    </location>
</feature>
<keyword evidence="2 5" id="KW-0802">TPR repeat</keyword>
<evidence type="ECO:0000259" key="7">
    <source>
        <dbReference type="Pfam" id="PF13877"/>
    </source>
</evidence>
<keyword evidence="9" id="KW-1185">Reference proteome</keyword>
<comment type="similarity">
    <text evidence="3">Belongs to the RPAP3 family.</text>
</comment>
<keyword evidence="1" id="KW-0677">Repeat</keyword>
<dbReference type="Proteomes" id="UP000193719">
    <property type="component" value="Unassembled WGS sequence"/>
</dbReference>
<evidence type="ECO:0000256" key="2">
    <source>
        <dbReference type="ARBA" id="ARBA00022803"/>
    </source>
</evidence>
<dbReference type="Pfam" id="PF13181">
    <property type="entry name" value="TPR_8"/>
    <property type="match status" value="2"/>
</dbReference>
<dbReference type="InterPro" id="IPR025986">
    <property type="entry name" value="RPAP3-like_C"/>
</dbReference>